<evidence type="ECO:0000256" key="2">
    <source>
        <dbReference type="ARBA" id="ARBA00008748"/>
    </source>
</evidence>
<dbReference type="HOGENOM" id="CLU_048716_0_0_9"/>
<dbReference type="PROSITE" id="PS01076">
    <property type="entry name" value="ACETATE_KINASE_2"/>
    <property type="match status" value="1"/>
</dbReference>
<dbReference type="STRING" id="568816.Acin_1094"/>
<dbReference type="InterPro" id="IPR043129">
    <property type="entry name" value="ATPase_NBD"/>
</dbReference>
<keyword evidence="4 9" id="KW-0808">Transferase</keyword>
<evidence type="ECO:0000256" key="3">
    <source>
        <dbReference type="ARBA" id="ARBA00022490"/>
    </source>
</evidence>
<dbReference type="RefSeq" id="WP_009015287.1">
    <property type="nucleotide sequence ID" value="NC_016077.1"/>
</dbReference>
<dbReference type="GeneID" id="92878666"/>
<dbReference type="InParanoid" id="G4Q7I1"/>
<evidence type="ECO:0000256" key="5">
    <source>
        <dbReference type="ARBA" id="ARBA00022741"/>
    </source>
</evidence>
<dbReference type="EC" id="2.7.2.7" evidence="9"/>
<dbReference type="InterPro" id="IPR011245">
    <property type="entry name" value="Butyrate_kin"/>
</dbReference>
<dbReference type="InterPro" id="IPR000890">
    <property type="entry name" value="Aliphatic_acid_kin_short-chain"/>
</dbReference>
<dbReference type="PRINTS" id="PR00471">
    <property type="entry name" value="ACETATEKNASE"/>
</dbReference>
<dbReference type="NCBIfam" id="NF002834">
    <property type="entry name" value="PRK03011.1-5"/>
    <property type="match status" value="1"/>
</dbReference>
<keyword evidence="7 9" id="KW-0067">ATP-binding</keyword>
<evidence type="ECO:0000313" key="12">
    <source>
        <dbReference type="Proteomes" id="UP000007093"/>
    </source>
</evidence>
<evidence type="ECO:0000256" key="8">
    <source>
        <dbReference type="ARBA" id="ARBA00048596"/>
    </source>
</evidence>
<dbReference type="PATRIC" id="fig|568816.4.peg.1051"/>
<name>G4Q7I1_ACIIR</name>
<dbReference type="HAMAP" id="MF_00542">
    <property type="entry name" value="Butyrate_kinase"/>
    <property type="match status" value="1"/>
</dbReference>
<dbReference type="eggNOG" id="COG3426">
    <property type="taxonomic scope" value="Bacteria"/>
</dbReference>
<evidence type="ECO:0000256" key="4">
    <source>
        <dbReference type="ARBA" id="ARBA00022679"/>
    </source>
</evidence>
<evidence type="ECO:0000256" key="10">
    <source>
        <dbReference type="RuleBase" id="RU003835"/>
    </source>
</evidence>
<dbReference type="SUPFAM" id="SSF53067">
    <property type="entry name" value="Actin-like ATPase domain"/>
    <property type="match status" value="2"/>
</dbReference>
<dbReference type="GO" id="GO:0005737">
    <property type="term" value="C:cytoplasm"/>
    <property type="evidence" value="ECO:0007669"/>
    <property type="project" value="UniProtKB-SubCell"/>
</dbReference>
<keyword evidence="6 9" id="KW-0418">Kinase</keyword>
<comment type="similarity">
    <text evidence="2 9 10">Belongs to the acetokinase family.</text>
</comment>
<dbReference type="KEGG" id="ain:Acin_1094"/>
<dbReference type="PANTHER" id="PTHR21060">
    <property type="entry name" value="ACETATE KINASE"/>
    <property type="match status" value="1"/>
</dbReference>
<dbReference type="PIRSF" id="PIRSF036458">
    <property type="entry name" value="Butyrate_kin"/>
    <property type="match status" value="1"/>
</dbReference>
<keyword evidence="3 9" id="KW-0963">Cytoplasm</keyword>
<dbReference type="Gene3D" id="3.30.420.40">
    <property type="match status" value="2"/>
</dbReference>
<reference evidence="11 12" key="1">
    <citation type="journal article" date="2011" name="J. Bacteriol.">
        <title>Complete genome sequence of Acidaminococcus intestini RYC-MR95, a Gram-negative bacterium from the phylum Firmicutes.</title>
        <authorList>
            <person name="D'Auria G."/>
            <person name="Galan J.C."/>
            <person name="Rodriguez-Alcayna M."/>
            <person name="Moya A."/>
            <person name="Baquero F."/>
            <person name="Latorre A."/>
        </authorList>
    </citation>
    <scope>NUCLEOTIDE SEQUENCE [LARGE SCALE GENOMIC DNA]</scope>
    <source>
        <strain evidence="11 12">RyC-MR95</strain>
    </source>
</reference>
<gene>
    <name evidence="9 11" type="primary">buk</name>
    <name evidence="11" type="ordered locus">Acin_1094</name>
</gene>
<dbReference type="GO" id="GO:0005524">
    <property type="term" value="F:ATP binding"/>
    <property type="evidence" value="ECO:0007669"/>
    <property type="project" value="UniProtKB-KW"/>
</dbReference>
<dbReference type="AlphaFoldDB" id="G4Q7I1"/>
<dbReference type="SMR" id="G4Q7I1"/>
<proteinExistence type="inferred from homology"/>
<comment type="catalytic activity">
    <reaction evidence="8 9">
        <text>butanoate + ATP = butanoyl phosphate + ADP</text>
        <dbReference type="Rhea" id="RHEA:13585"/>
        <dbReference type="ChEBI" id="CHEBI:17968"/>
        <dbReference type="ChEBI" id="CHEBI:30616"/>
        <dbReference type="ChEBI" id="CHEBI:58079"/>
        <dbReference type="ChEBI" id="CHEBI:456216"/>
        <dbReference type="EC" id="2.7.2.7"/>
    </reaction>
</comment>
<comment type="subcellular location">
    <subcellularLocation>
        <location evidence="1 9">Cytoplasm</location>
    </subcellularLocation>
</comment>
<dbReference type="NCBIfam" id="TIGR02707">
    <property type="entry name" value="butyr_kinase"/>
    <property type="match status" value="1"/>
</dbReference>
<dbReference type="GO" id="GO:0006083">
    <property type="term" value="P:acetate metabolic process"/>
    <property type="evidence" value="ECO:0007669"/>
    <property type="project" value="TreeGrafter"/>
</dbReference>
<evidence type="ECO:0000256" key="9">
    <source>
        <dbReference type="HAMAP-Rule" id="MF_00542"/>
    </source>
</evidence>
<dbReference type="EMBL" id="CP003058">
    <property type="protein sequence ID" value="AEQ22320.1"/>
    <property type="molecule type" value="Genomic_DNA"/>
</dbReference>
<evidence type="ECO:0000256" key="7">
    <source>
        <dbReference type="ARBA" id="ARBA00022840"/>
    </source>
</evidence>
<organism evidence="11 12">
    <name type="scientific">Acidaminococcus intestini (strain RyC-MR95)</name>
    <dbReference type="NCBI Taxonomy" id="568816"/>
    <lineage>
        <taxon>Bacteria</taxon>
        <taxon>Bacillati</taxon>
        <taxon>Bacillota</taxon>
        <taxon>Negativicutes</taxon>
        <taxon>Acidaminococcales</taxon>
        <taxon>Acidaminococcaceae</taxon>
        <taxon>Acidaminococcus</taxon>
    </lineage>
</organism>
<protein>
    <recommendedName>
        <fullName evidence="9">Probable butyrate kinase</fullName>
        <shortName evidence="9">BK</shortName>
        <ecNumber evidence="9">2.7.2.7</ecNumber>
    </recommendedName>
    <alternativeName>
        <fullName evidence="9">Branched-chain carboxylic acid kinase</fullName>
    </alternativeName>
</protein>
<keyword evidence="12" id="KW-1185">Reference proteome</keyword>
<evidence type="ECO:0000256" key="6">
    <source>
        <dbReference type="ARBA" id="ARBA00022777"/>
    </source>
</evidence>
<dbReference type="GO" id="GO:0047761">
    <property type="term" value="F:butyrate kinase activity"/>
    <property type="evidence" value="ECO:0007669"/>
    <property type="project" value="UniProtKB-UniRule"/>
</dbReference>
<dbReference type="PANTHER" id="PTHR21060:SF3">
    <property type="entry name" value="BUTYRATE KINASE 2-RELATED"/>
    <property type="match status" value="1"/>
</dbReference>
<dbReference type="GO" id="GO:0008776">
    <property type="term" value="F:acetate kinase activity"/>
    <property type="evidence" value="ECO:0007669"/>
    <property type="project" value="TreeGrafter"/>
</dbReference>
<dbReference type="FunCoup" id="G4Q7I1">
    <property type="interactions" value="12"/>
</dbReference>
<evidence type="ECO:0000313" key="11">
    <source>
        <dbReference type="EMBL" id="AEQ22320.1"/>
    </source>
</evidence>
<dbReference type="InterPro" id="IPR023865">
    <property type="entry name" value="Aliphatic_acid_kinase_CS"/>
</dbReference>
<dbReference type="CDD" id="cd24011">
    <property type="entry name" value="ASKHA_NBD_BK"/>
    <property type="match status" value="1"/>
</dbReference>
<evidence type="ECO:0000256" key="1">
    <source>
        <dbReference type="ARBA" id="ARBA00004496"/>
    </source>
</evidence>
<sequence length="370" mass="40279">MKDYKIFVINPGSTSTKVAMFKGKEKIYSENIQHDVSELKAFKEVRDQLDYRRDMILESVKKSGETLTDVDAFSSRGGGCGTTESGVFTINETLLDYVTNRPSVVHPAILGAPIASALAEKYHAKAFIVNPPEVDEFKDLARVTGLKGVYRKSAIHALNQKEIGLRYAQKVGKNYSDLNLIICHIGGGISITAHEKGRMVDSNDIARGDGPMAPTRCGSLPVRDVVEMCYSGKYSEKEMLEKVTKNGGLADHLGTSDAREVKERTDAGDAYAALIYDAMIYQIGKEVGAMAAVLHGNVDGIILTGGISYDTYVVQRLKEMISFVAPVTVMAGEFEMEALASGAIRVLSGKEEAKTFTGIPVWDGFDCLPR</sequence>
<dbReference type="Proteomes" id="UP000007093">
    <property type="component" value="Chromosome"/>
</dbReference>
<accession>G4Q7I1</accession>
<keyword evidence="5 9" id="KW-0547">Nucleotide-binding</keyword>
<dbReference type="Pfam" id="PF00871">
    <property type="entry name" value="Acetate_kinase"/>
    <property type="match status" value="1"/>
</dbReference>